<accession>A0A852TGQ9</accession>
<reference evidence="2" key="2">
    <citation type="submission" date="2020-08" db="EMBL/GenBank/DDBJ databases">
        <title>The Agave Microbiome: Exploring the role of microbial communities in plant adaptations to desert environments.</title>
        <authorList>
            <person name="Partida-Martinez L.P."/>
        </authorList>
    </citation>
    <scope>NUCLEOTIDE SEQUENCE [LARGE SCALE GENOMIC DNA]</scope>
    <source>
        <strain evidence="2">AT2.8</strain>
    </source>
</reference>
<dbReference type="EMBL" id="JACCBX010000008">
    <property type="protein sequence ID" value="NYE07285.1"/>
    <property type="molecule type" value="Genomic_DNA"/>
</dbReference>
<dbReference type="AlphaFoldDB" id="A0A852TGQ9"/>
<proteinExistence type="predicted"/>
<reference evidence="2" key="1">
    <citation type="submission" date="2020-07" db="EMBL/GenBank/DDBJ databases">
        <authorList>
            <person name="Partida-Martinez L."/>
            <person name="Huntemann M."/>
            <person name="Clum A."/>
            <person name="Wang J."/>
            <person name="Palaniappan K."/>
            <person name="Ritter S."/>
            <person name="Chen I.-M."/>
            <person name="Stamatis D."/>
            <person name="Reddy T."/>
            <person name="O'Malley R."/>
            <person name="Daum C."/>
            <person name="Shapiro N."/>
            <person name="Ivanova N."/>
            <person name="Kyrpides N."/>
            <person name="Woyke T."/>
        </authorList>
    </citation>
    <scope>NUCLEOTIDE SEQUENCE [LARGE SCALE GENOMIC DNA]</scope>
    <source>
        <strain evidence="2">AT2.8</strain>
    </source>
</reference>
<gene>
    <name evidence="1" type="ORF">F4694_004070</name>
</gene>
<name>A0A852TGQ9_9BACI</name>
<evidence type="ECO:0000313" key="1">
    <source>
        <dbReference type="EMBL" id="NYE07285.1"/>
    </source>
</evidence>
<organism evidence="1 2">
    <name type="scientific">Neobacillus niacini</name>
    <dbReference type="NCBI Taxonomy" id="86668"/>
    <lineage>
        <taxon>Bacteria</taxon>
        <taxon>Bacillati</taxon>
        <taxon>Bacillota</taxon>
        <taxon>Bacilli</taxon>
        <taxon>Bacillales</taxon>
        <taxon>Bacillaceae</taxon>
        <taxon>Neobacillus</taxon>
    </lineage>
</organism>
<evidence type="ECO:0000313" key="2">
    <source>
        <dbReference type="Proteomes" id="UP000548423"/>
    </source>
</evidence>
<sequence length="97" mass="10953">MRYDDKVKELVPVEVNDGFADSTDWVESGVEIDAVVAPVSAEVQLRSYGFVSNKIVKVITKAGINDKNRYKINGETYVVRQVKNHKHGRIFMLLEAL</sequence>
<protein>
    <submittedName>
        <fullName evidence="1">Fe2+ transport system protein FeoA</fullName>
    </submittedName>
</protein>
<dbReference type="Proteomes" id="UP000548423">
    <property type="component" value="Unassembled WGS sequence"/>
</dbReference>
<comment type="caution">
    <text evidence="1">The sequence shown here is derived from an EMBL/GenBank/DDBJ whole genome shotgun (WGS) entry which is preliminary data.</text>
</comment>